<dbReference type="InterPro" id="IPR005632">
    <property type="entry name" value="Chaperone_Skp"/>
</dbReference>
<feature type="chain" id="PRO_5037671468" evidence="5">
    <location>
        <begin position="21"/>
        <end position="205"/>
    </location>
</feature>
<dbReference type="Gene3D" id="3.30.910.20">
    <property type="entry name" value="Skp domain"/>
    <property type="match status" value="1"/>
</dbReference>
<evidence type="ECO:0000256" key="4">
    <source>
        <dbReference type="SAM" id="MobiDB-lite"/>
    </source>
</evidence>
<dbReference type="AlphaFoldDB" id="A0A928V1X4"/>
<accession>A0A928V1X4</accession>
<reference evidence="6" key="1">
    <citation type="submission" date="2018-02" db="EMBL/GenBank/DDBJ databases">
        <authorList>
            <person name="Vasarhelyi B.M."/>
            <person name="Deshmukh S."/>
            <person name="Balint B."/>
            <person name="Kukolya J."/>
        </authorList>
    </citation>
    <scope>NUCLEOTIDE SEQUENCE</scope>
    <source>
        <strain evidence="6">KB22</strain>
    </source>
</reference>
<dbReference type="PANTHER" id="PTHR35089:SF1">
    <property type="entry name" value="CHAPERONE PROTEIN SKP"/>
    <property type="match status" value="1"/>
</dbReference>
<keyword evidence="3" id="KW-0175">Coiled coil</keyword>
<dbReference type="EMBL" id="PRDK01000010">
    <property type="protein sequence ID" value="MBE8715461.1"/>
    <property type="molecule type" value="Genomic_DNA"/>
</dbReference>
<feature type="region of interest" description="Disordered" evidence="4">
    <location>
        <begin position="26"/>
        <end position="47"/>
    </location>
</feature>
<dbReference type="SUPFAM" id="SSF111384">
    <property type="entry name" value="OmpH-like"/>
    <property type="match status" value="1"/>
</dbReference>
<feature type="signal peptide" evidence="5">
    <location>
        <begin position="1"/>
        <end position="20"/>
    </location>
</feature>
<gene>
    <name evidence="6" type="ORF">C4F49_17450</name>
</gene>
<dbReference type="Pfam" id="PF03938">
    <property type="entry name" value="OmpH"/>
    <property type="match status" value="1"/>
</dbReference>
<keyword evidence="7" id="KW-1185">Reference proteome</keyword>
<evidence type="ECO:0000313" key="6">
    <source>
        <dbReference type="EMBL" id="MBE8715461.1"/>
    </source>
</evidence>
<dbReference type="SMART" id="SM00935">
    <property type="entry name" value="OmpH"/>
    <property type="match status" value="1"/>
</dbReference>
<feature type="compositionally biased region" description="Low complexity" evidence="4">
    <location>
        <begin position="28"/>
        <end position="44"/>
    </location>
</feature>
<protein>
    <submittedName>
        <fullName evidence="6">Outer membrane chaperone Skp</fullName>
    </submittedName>
</protein>
<dbReference type="PANTHER" id="PTHR35089">
    <property type="entry name" value="CHAPERONE PROTEIN SKP"/>
    <property type="match status" value="1"/>
</dbReference>
<evidence type="ECO:0000256" key="3">
    <source>
        <dbReference type="SAM" id="Coils"/>
    </source>
</evidence>
<sequence>MNKLFSTGSKLAFGLILATAAVSCNQNKSAGTSTKASDSTASSSAKEEKIVYVNSDSLSEKYEYFKDIRTKMESKVKKEEASFQAKGQAFQREVADYQQKANTLSASERQATEERLARKQQELGQIQQNASAAIQQEESKEFNAVYTAVTDYLKKHAEENGYSLVLTYSKSNPTVLYADSKMEITNEVVAGLNKEYSAKKASEKK</sequence>
<dbReference type="GO" id="GO:0005829">
    <property type="term" value="C:cytosol"/>
    <property type="evidence" value="ECO:0007669"/>
    <property type="project" value="TreeGrafter"/>
</dbReference>
<proteinExistence type="inferred from homology"/>
<evidence type="ECO:0000313" key="7">
    <source>
        <dbReference type="Proteomes" id="UP000616201"/>
    </source>
</evidence>
<dbReference type="RefSeq" id="WP_196935051.1">
    <property type="nucleotide sequence ID" value="NZ_MU158698.1"/>
</dbReference>
<dbReference type="Proteomes" id="UP000616201">
    <property type="component" value="Unassembled WGS sequence"/>
</dbReference>
<dbReference type="PROSITE" id="PS51257">
    <property type="entry name" value="PROKAR_LIPOPROTEIN"/>
    <property type="match status" value="1"/>
</dbReference>
<dbReference type="GO" id="GO:0051082">
    <property type="term" value="F:unfolded protein binding"/>
    <property type="evidence" value="ECO:0007669"/>
    <property type="project" value="InterPro"/>
</dbReference>
<evidence type="ECO:0000256" key="2">
    <source>
        <dbReference type="ARBA" id="ARBA00022729"/>
    </source>
</evidence>
<name>A0A928V1X4_9SPHI</name>
<keyword evidence="2 5" id="KW-0732">Signal</keyword>
<dbReference type="InterPro" id="IPR024930">
    <property type="entry name" value="Skp_dom_sf"/>
</dbReference>
<comment type="similarity">
    <text evidence="1">Belongs to the Skp family.</text>
</comment>
<feature type="coiled-coil region" evidence="3">
    <location>
        <begin position="94"/>
        <end position="136"/>
    </location>
</feature>
<evidence type="ECO:0000256" key="5">
    <source>
        <dbReference type="SAM" id="SignalP"/>
    </source>
</evidence>
<organism evidence="6 7">
    <name type="scientific">Sphingobacterium hungaricum</name>
    <dbReference type="NCBI Taxonomy" id="2082723"/>
    <lineage>
        <taxon>Bacteria</taxon>
        <taxon>Pseudomonadati</taxon>
        <taxon>Bacteroidota</taxon>
        <taxon>Sphingobacteriia</taxon>
        <taxon>Sphingobacteriales</taxon>
        <taxon>Sphingobacteriaceae</taxon>
        <taxon>Sphingobacterium</taxon>
    </lineage>
</organism>
<evidence type="ECO:0000256" key="1">
    <source>
        <dbReference type="ARBA" id="ARBA00009091"/>
    </source>
</evidence>
<comment type="caution">
    <text evidence="6">The sequence shown here is derived from an EMBL/GenBank/DDBJ whole genome shotgun (WGS) entry which is preliminary data.</text>
</comment>
<dbReference type="GO" id="GO:0050821">
    <property type="term" value="P:protein stabilization"/>
    <property type="evidence" value="ECO:0007669"/>
    <property type="project" value="TreeGrafter"/>
</dbReference>